<dbReference type="AlphaFoldDB" id="A0AA87Z3Z0"/>
<dbReference type="InterPro" id="IPR050592">
    <property type="entry name" value="GDSL_lipolytic_enzyme"/>
</dbReference>
<evidence type="ECO:0008006" key="4">
    <source>
        <dbReference type="Google" id="ProtNLM"/>
    </source>
</evidence>
<dbReference type="InterPro" id="IPR036514">
    <property type="entry name" value="SGNH_hydro_sf"/>
</dbReference>
<proteinExistence type="inferred from homology"/>
<sequence>MDSIVDPGNNDYIKTLVKCNFPPYGRDFNGGKPTGRFSNGGVPSDIIAEIFNVKKTLPAYLDPNLKQQDLLSGVSFASGGAGYDPLTARLVSVLSLSESTAAVQRLQNQVKGSSWRKEIRFHSVQKAYSLYAWEVMTLQILISQPLLENIITTFRPTPISWLNQLHVSYCEGARRVGVLSLPPIGCVPSQRTLSGNVFRGFEAVTGECCGTGNIEVSIMCNPYSVHTCRDASKYIFWDSYHPIEKSYEILTHLVLDDNIINKFF</sequence>
<evidence type="ECO:0000256" key="1">
    <source>
        <dbReference type="ARBA" id="ARBA00008668"/>
    </source>
</evidence>
<organism evidence="2 3">
    <name type="scientific">Ficus carica</name>
    <name type="common">Common fig</name>
    <dbReference type="NCBI Taxonomy" id="3494"/>
    <lineage>
        <taxon>Eukaryota</taxon>
        <taxon>Viridiplantae</taxon>
        <taxon>Streptophyta</taxon>
        <taxon>Embryophyta</taxon>
        <taxon>Tracheophyta</taxon>
        <taxon>Spermatophyta</taxon>
        <taxon>Magnoliopsida</taxon>
        <taxon>eudicotyledons</taxon>
        <taxon>Gunneridae</taxon>
        <taxon>Pentapetalae</taxon>
        <taxon>rosids</taxon>
        <taxon>fabids</taxon>
        <taxon>Rosales</taxon>
        <taxon>Moraceae</taxon>
        <taxon>Ficeae</taxon>
        <taxon>Ficus</taxon>
    </lineage>
</organism>
<name>A0AA87Z3Z0_FICCA</name>
<comment type="similarity">
    <text evidence="1">Belongs to the 'GDSL' lipolytic enzyme family.</text>
</comment>
<dbReference type="Pfam" id="PF00657">
    <property type="entry name" value="Lipase_GDSL"/>
    <property type="match status" value="1"/>
</dbReference>
<dbReference type="GO" id="GO:0016788">
    <property type="term" value="F:hydrolase activity, acting on ester bonds"/>
    <property type="evidence" value="ECO:0007669"/>
    <property type="project" value="InterPro"/>
</dbReference>
<dbReference type="InterPro" id="IPR001087">
    <property type="entry name" value="GDSL"/>
</dbReference>
<dbReference type="GO" id="GO:0005576">
    <property type="term" value="C:extracellular region"/>
    <property type="evidence" value="ECO:0007669"/>
    <property type="project" value="TreeGrafter"/>
</dbReference>
<evidence type="ECO:0000313" key="2">
    <source>
        <dbReference type="EMBL" id="GMN28998.1"/>
    </source>
</evidence>
<dbReference type="PANTHER" id="PTHR45642:SF95">
    <property type="entry name" value="GDSL-LIKE LIPASE_ACYLHYDROLASE FAMILY PROTEIN, EXPRESSED"/>
    <property type="match status" value="1"/>
</dbReference>
<evidence type="ECO:0000313" key="3">
    <source>
        <dbReference type="Proteomes" id="UP001187192"/>
    </source>
</evidence>
<dbReference type="Gene3D" id="3.40.50.1110">
    <property type="entry name" value="SGNH hydrolase"/>
    <property type="match status" value="2"/>
</dbReference>
<reference evidence="2" key="1">
    <citation type="submission" date="2023-07" db="EMBL/GenBank/DDBJ databases">
        <title>draft genome sequence of fig (Ficus carica).</title>
        <authorList>
            <person name="Takahashi T."/>
            <person name="Nishimura K."/>
        </authorList>
    </citation>
    <scope>NUCLEOTIDE SEQUENCE</scope>
</reference>
<dbReference type="Proteomes" id="UP001187192">
    <property type="component" value="Unassembled WGS sequence"/>
</dbReference>
<dbReference type="EMBL" id="BTGU01000002">
    <property type="protein sequence ID" value="GMN28998.1"/>
    <property type="molecule type" value="Genomic_DNA"/>
</dbReference>
<protein>
    <recommendedName>
        <fullName evidence="4">GDSL esterase/lipase</fullName>
    </recommendedName>
</protein>
<comment type="caution">
    <text evidence="2">The sequence shown here is derived from an EMBL/GenBank/DDBJ whole genome shotgun (WGS) entry which is preliminary data.</text>
</comment>
<gene>
    <name evidence="2" type="ORF">TIFTF001_002262</name>
</gene>
<accession>A0AA87Z3Z0</accession>
<keyword evidence="3" id="KW-1185">Reference proteome</keyword>
<dbReference type="PANTHER" id="PTHR45642">
    <property type="entry name" value="GDSL ESTERASE/LIPASE EXL3"/>
    <property type="match status" value="1"/>
</dbReference>